<dbReference type="AlphaFoldDB" id="A0A9Q0JSZ9"/>
<comment type="caution">
    <text evidence="1">The sequence shown here is derived from an EMBL/GenBank/DDBJ whole genome shotgun (WGS) entry which is preliminary data.</text>
</comment>
<dbReference type="EMBL" id="JAMYWD010001570">
    <property type="protein sequence ID" value="KAJ4942657.1"/>
    <property type="molecule type" value="Genomic_DNA"/>
</dbReference>
<gene>
    <name evidence="1" type="ORF">NE237_005548</name>
</gene>
<dbReference type="Proteomes" id="UP001141806">
    <property type="component" value="Unassembled WGS sequence"/>
</dbReference>
<reference evidence="1" key="1">
    <citation type="journal article" date="2023" name="Plant J.">
        <title>The genome of the king protea, Protea cynaroides.</title>
        <authorList>
            <person name="Chang J."/>
            <person name="Duong T.A."/>
            <person name="Schoeman C."/>
            <person name="Ma X."/>
            <person name="Roodt D."/>
            <person name="Barker N."/>
            <person name="Li Z."/>
            <person name="Van de Peer Y."/>
            <person name="Mizrachi E."/>
        </authorList>
    </citation>
    <scope>NUCLEOTIDE SEQUENCE</scope>
    <source>
        <tissue evidence="1">Young leaves</tissue>
    </source>
</reference>
<keyword evidence="2" id="KW-1185">Reference proteome</keyword>
<evidence type="ECO:0000313" key="1">
    <source>
        <dbReference type="EMBL" id="KAJ4942657.1"/>
    </source>
</evidence>
<dbReference type="OrthoDB" id="1735874at2759"/>
<proteinExistence type="predicted"/>
<organism evidence="1 2">
    <name type="scientific">Protea cynaroides</name>
    <dbReference type="NCBI Taxonomy" id="273540"/>
    <lineage>
        <taxon>Eukaryota</taxon>
        <taxon>Viridiplantae</taxon>
        <taxon>Streptophyta</taxon>
        <taxon>Embryophyta</taxon>
        <taxon>Tracheophyta</taxon>
        <taxon>Spermatophyta</taxon>
        <taxon>Magnoliopsida</taxon>
        <taxon>Proteales</taxon>
        <taxon>Proteaceae</taxon>
        <taxon>Protea</taxon>
    </lineage>
</organism>
<dbReference type="Gene3D" id="3.40.50.620">
    <property type="entry name" value="HUPs"/>
    <property type="match status" value="1"/>
</dbReference>
<evidence type="ECO:0000313" key="2">
    <source>
        <dbReference type="Proteomes" id="UP001141806"/>
    </source>
</evidence>
<accession>A0A9Q0JSZ9</accession>
<name>A0A9Q0JSZ9_9MAGN</name>
<dbReference type="InterPro" id="IPR014729">
    <property type="entry name" value="Rossmann-like_a/b/a_fold"/>
</dbReference>
<sequence>MSLSELIKRKDIKLNLLNPITLEHDLKQLATATKSIAAIYMACGIDITKASVFVQSHGRVDVATKFCHTNCSVNRMIQFKEKSCKAVRCWRCAEVEGMEGWRPACRGMVECRRKMRWHHNVKSLERKKKLGLHGRKEQSLGMKKMLGSVDAKNMD</sequence>
<protein>
    <submittedName>
        <fullName evidence="1">Uncharacterized protein</fullName>
    </submittedName>
</protein>